<accession>A0A8J2J951</accession>
<evidence type="ECO:0000313" key="1">
    <source>
        <dbReference type="EMBL" id="CAG7673269.1"/>
    </source>
</evidence>
<gene>
    <name evidence="1" type="ORF">AFUS01_LOCUS2268</name>
</gene>
<dbReference type="EMBL" id="CAJVCH010012890">
    <property type="protein sequence ID" value="CAG7673269.1"/>
    <property type="molecule type" value="Genomic_DNA"/>
</dbReference>
<organism evidence="1 2">
    <name type="scientific">Allacma fusca</name>
    <dbReference type="NCBI Taxonomy" id="39272"/>
    <lineage>
        <taxon>Eukaryota</taxon>
        <taxon>Metazoa</taxon>
        <taxon>Ecdysozoa</taxon>
        <taxon>Arthropoda</taxon>
        <taxon>Hexapoda</taxon>
        <taxon>Collembola</taxon>
        <taxon>Symphypleona</taxon>
        <taxon>Sminthuridae</taxon>
        <taxon>Allacma</taxon>
    </lineage>
</organism>
<name>A0A8J2J951_9HEXA</name>
<evidence type="ECO:0000313" key="2">
    <source>
        <dbReference type="Proteomes" id="UP000708208"/>
    </source>
</evidence>
<reference evidence="1" key="1">
    <citation type="submission" date="2021-06" db="EMBL/GenBank/DDBJ databases">
        <authorList>
            <person name="Hodson N. C."/>
            <person name="Mongue J. A."/>
            <person name="Jaron S. K."/>
        </authorList>
    </citation>
    <scope>NUCLEOTIDE SEQUENCE</scope>
</reference>
<sequence length="196" mass="22174">MQHAFNLCRKQTCVVCGSLFDDTSIDHIIVPLEEEVVVVDLVVVAGDVASGPVARRLRRRVERRRLPLQAPIISGDQETQLHEASPACSCWPRSWMLPRTPKLELRVRKELQVEELVVDILAVDYLEVVEFFAYRNPLLELPPAYVKCVDWVSTTRPPNHSTSTPIDPRFRLEDAMGHSGSLTYWRSIGAGTNTRS</sequence>
<comment type="caution">
    <text evidence="1">The sequence shown here is derived from an EMBL/GenBank/DDBJ whole genome shotgun (WGS) entry which is preliminary data.</text>
</comment>
<dbReference type="AlphaFoldDB" id="A0A8J2J951"/>
<protein>
    <submittedName>
        <fullName evidence="1">Uncharacterized protein</fullName>
    </submittedName>
</protein>
<dbReference type="Proteomes" id="UP000708208">
    <property type="component" value="Unassembled WGS sequence"/>
</dbReference>
<keyword evidence="2" id="KW-1185">Reference proteome</keyword>
<proteinExistence type="predicted"/>